<proteinExistence type="predicted"/>
<geneLocation type="plasmid" evidence="3">
    <name>pRSE40</name>
</geneLocation>
<accession>A0A3T0CIA5</accession>
<dbReference type="InterPro" id="IPR025410">
    <property type="entry name" value="Lant_dehyd"/>
</dbReference>
<dbReference type="RefSeq" id="WP_168445580.1">
    <property type="nucleotide sequence ID" value="NZ_CP034699.1"/>
</dbReference>
<evidence type="ECO:0000313" key="3">
    <source>
        <dbReference type="EMBL" id="AZT44339.1"/>
    </source>
</evidence>
<keyword evidence="3" id="KW-0614">Plasmid</keyword>
<reference evidence="3" key="1">
    <citation type="submission" date="2018-12" db="EMBL/GenBank/DDBJ databases">
        <title>Complete genome sequences of twenty non-typhoidal Salmonella isolates from Rwanda.</title>
        <authorList>
            <person name="Byukusenge M."/>
            <person name="Li L."/>
            <person name="Subhashinie K."/>
            <person name="Nzayirambaho M."/>
            <person name="Kuchipudi S.V."/>
            <person name="Jayarao B.M."/>
        </authorList>
    </citation>
    <scope>NUCLEOTIDE SEQUENCE</scope>
    <source>
        <strain evidence="2">RSE21</strain>
        <strain evidence="3">RSE40</strain>
        <plasmid evidence="2">pRSE21</plasmid>
        <plasmid evidence="3">pRSE40</plasmid>
    </source>
</reference>
<feature type="domain" description="Lantibiotic biosynthesis protein dehydration" evidence="1">
    <location>
        <begin position="306"/>
        <end position="409"/>
    </location>
</feature>
<dbReference type="Pfam" id="PF13575">
    <property type="entry name" value="DUF4135"/>
    <property type="match status" value="2"/>
</dbReference>
<evidence type="ECO:0000313" key="2">
    <source>
        <dbReference type="EMBL" id="AZT39576.1"/>
    </source>
</evidence>
<geneLocation type="plasmid" evidence="2">
    <name>pRSE21</name>
</geneLocation>
<dbReference type="EMBL" id="CP034699">
    <property type="protein sequence ID" value="AZT44339.1"/>
    <property type="molecule type" value="Genomic_DNA"/>
</dbReference>
<dbReference type="EMBL" id="CP034710">
    <property type="protein sequence ID" value="AZT39576.1"/>
    <property type="molecule type" value="Genomic_DNA"/>
</dbReference>
<name>A0A3T0CIA5_SALET</name>
<protein>
    <submittedName>
        <fullName evidence="3">DUF4135 domain-containing protein</fullName>
    </submittedName>
</protein>
<sequence length="475" mass="55577">MDKLNSLISHLYDFEIKKVIENIRAHSSIVSLTSDFMDSISSSVAADLSVLWMQCIKLENQYIKRTKGEEYDGGIYTLLLEDDKYRRLFLSKYRNISKLSSAIIINIESFMSDLIDYILEDLSELRSNFGIENLKIGGFNFLGDSHFGGRKTLRIMVDNKNLIFKPRSTLPEEFFNCIAKLTELDTYKVLTKANHGWCQYLDHDAVDINESVHYYLGAMQALTHFTSTKDTHKENIIIHNSKPYLIDAECTINCSLDIINRRFYNSNNIYDYGIIPFYWKEIHYSNRNVSYLGNLYSGLDFNIEDVNLWRQEFIDGYSGTYNLLINNFTYIESIINHYCQDMSSRIVLRNTSFYSTLLRLIHNPVYMFKNRNSVVLEVKERLSRKGLPQELISYETSSLLNGDIPYFYSPICQNKIIAYSRQDILLPFKNNLLDTFMAGYNKDHYISQMKKQKEILGVYFDVECIKRKGFQNEKQ</sequence>
<dbReference type="AlphaFoldDB" id="A0A3T0CIA5"/>
<organism evidence="3">
    <name type="scientific">Salmonella enterica subsp. enterica serovar Karamoja</name>
    <dbReference type="NCBI Taxonomy" id="2500153"/>
    <lineage>
        <taxon>Bacteria</taxon>
        <taxon>Pseudomonadati</taxon>
        <taxon>Pseudomonadota</taxon>
        <taxon>Gammaproteobacteria</taxon>
        <taxon>Enterobacterales</taxon>
        <taxon>Enterobacteriaceae</taxon>
        <taxon>Salmonella</taxon>
    </lineage>
</organism>
<gene>
    <name evidence="3" type="ORF">EL007_24060</name>
    <name evidence="2" type="ORF">ELZ88_23765</name>
</gene>
<feature type="domain" description="Lantibiotic biosynthesis protein dehydration" evidence="1">
    <location>
        <begin position="101"/>
        <end position="292"/>
    </location>
</feature>
<evidence type="ECO:0000259" key="1">
    <source>
        <dbReference type="Pfam" id="PF13575"/>
    </source>
</evidence>